<dbReference type="PRINTS" id="PR00869">
    <property type="entry name" value="DNAPOLX"/>
</dbReference>
<keyword evidence="6 20" id="KW-0808">Transferase</keyword>
<dbReference type="Proteomes" id="UP001314263">
    <property type="component" value="Unassembled WGS sequence"/>
</dbReference>
<dbReference type="SUPFAM" id="SSF81301">
    <property type="entry name" value="Nucleotidyltransferase"/>
    <property type="match status" value="1"/>
</dbReference>
<evidence type="ECO:0000256" key="13">
    <source>
        <dbReference type="ARBA" id="ARBA00023125"/>
    </source>
</evidence>
<organism evidence="23 24">
    <name type="scientific">Coccomyxa viridis</name>
    <dbReference type="NCBI Taxonomy" id="1274662"/>
    <lineage>
        <taxon>Eukaryota</taxon>
        <taxon>Viridiplantae</taxon>
        <taxon>Chlorophyta</taxon>
        <taxon>core chlorophytes</taxon>
        <taxon>Trebouxiophyceae</taxon>
        <taxon>Trebouxiophyceae incertae sedis</taxon>
        <taxon>Coccomyxaceae</taxon>
        <taxon>Coccomyxa</taxon>
    </lineage>
</organism>
<keyword evidence="4" id="KW-0488">Methylation</keyword>
<dbReference type="SUPFAM" id="SSF47802">
    <property type="entry name" value="DNA polymerase beta, N-terminal domain-like"/>
    <property type="match status" value="1"/>
</dbReference>
<feature type="domain" description="Helix-hairpin-helix DNA-binding motif class 1" evidence="21">
    <location>
        <begin position="60"/>
        <end position="79"/>
    </location>
</feature>
<dbReference type="GO" id="GO:0005737">
    <property type="term" value="C:cytoplasm"/>
    <property type="evidence" value="ECO:0007669"/>
    <property type="project" value="UniProtKB-SubCell"/>
</dbReference>
<dbReference type="PANTHER" id="PTHR11276">
    <property type="entry name" value="DNA POLYMERASE TYPE-X FAMILY MEMBER"/>
    <property type="match status" value="1"/>
</dbReference>
<keyword evidence="12" id="KW-0915">Sodium</keyword>
<dbReference type="AlphaFoldDB" id="A0AAV1I1D4"/>
<dbReference type="InterPro" id="IPR002008">
    <property type="entry name" value="DNA_pol_X_beta-like"/>
</dbReference>
<comment type="catalytic activity">
    <reaction evidence="17">
        <text>a 5'-end 2'-deoxyribose-2'-deoxyribonucleotide-DNA = (2E,4S)-4-hydroxypenten-2-al-5-phosphate + a 5'-end 5'-phospho-2'-deoxyribonucleoside-DNA + H(+)</text>
        <dbReference type="Rhea" id="RHEA:76255"/>
        <dbReference type="Rhea" id="RHEA-COMP:13180"/>
        <dbReference type="Rhea" id="RHEA-COMP:18657"/>
        <dbReference type="ChEBI" id="CHEBI:15378"/>
        <dbReference type="ChEBI" id="CHEBI:136412"/>
        <dbReference type="ChEBI" id="CHEBI:195194"/>
        <dbReference type="ChEBI" id="CHEBI:195195"/>
    </reaction>
</comment>
<keyword evidence="9 20" id="KW-0227">DNA damage</keyword>
<dbReference type="EC" id="2.7.7.7" evidence="20"/>
<keyword evidence="24" id="KW-1185">Reference proteome</keyword>
<dbReference type="InterPro" id="IPR037160">
    <property type="entry name" value="DNA_Pol_thumb_sf"/>
</dbReference>
<evidence type="ECO:0000256" key="9">
    <source>
        <dbReference type="ARBA" id="ARBA00022763"/>
    </source>
</evidence>
<keyword evidence="10" id="KW-0832">Ubl conjugation</keyword>
<evidence type="ECO:0000256" key="12">
    <source>
        <dbReference type="ARBA" id="ARBA00023053"/>
    </source>
</evidence>
<dbReference type="Pfam" id="PF14520">
    <property type="entry name" value="HHH_5"/>
    <property type="match status" value="1"/>
</dbReference>
<keyword evidence="14 20" id="KW-0234">DNA repair</keyword>
<reference evidence="23 24" key="1">
    <citation type="submission" date="2023-10" db="EMBL/GenBank/DDBJ databases">
        <authorList>
            <person name="Maclean D."/>
            <person name="Macfadyen A."/>
        </authorList>
    </citation>
    <scope>NUCLEOTIDE SEQUENCE [LARGE SCALE GENOMIC DNA]</scope>
</reference>
<comment type="function">
    <text evidence="18">Repair polymerase that plays a key role in base-excision repair. During this process, the damaged base is excised by specific DNA glycosylases, the DNA backbone is nicked at the abasic site by an apurinic/apyrimidic (AP) endonuclease, and POLB removes 5'-deoxyribose-phosphate from the preincised AP site acting as a 5'-deoxyribose-phosphate lyase (5'-dRP lyase); through its DNA polymerase activity, it adds one nucleotide to the 3' end of the arising single-nucleotide gap. Conducts 'gap-filling' DNA synthesis in a stepwise distributive fashion rather than in a processive fashion as for other DNA polymerases. It is also able to cleave sugar-phosphate bonds 3' to an intact AP site, acting as an AP lyase.</text>
</comment>
<dbReference type="InterPro" id="IPR043519">
    <property type="entry name" value="NT_sf"/>
</dbReference>
<evidence type="ECO:0000256" key="3">
    <source>
        <dbReference type="ARBA" id="ARBA00008323"/>
    </source>
</evidence>
<dbReference type="SMART" id="SM00483">
    <property type="entry name" value="POLXc"/>
    <property type="match status" value="1"/>
</dbReference>
<dbReference type="SMART" id="SM00278">
    <property type="entry name" value="HhH1"/>
    <property type="match status" value="2"/>
</dbReference>
<protein>
    <recommendedName>
        <fullName evidence="20">DNA polymerase</fullName>
        <ecNumber evidence="20">2.7.7.7</ecNumber>
    </recommendedName>
</protein>
<evidence type="ECO:0000256" key="16">
    <source>
        <dbReference type="ARBA" id="ARBA00044632"/>
    </source>
</evidence>
<dbReference type="GO" id="GO:0140078">
    <property type="term" value="F:class I DNA-(apurinic or apyrimidinic site) endonuclease activity"/>
    <property type="evidence" value="ECO:0007669"/>
    <property type="project" value="UniProtKB-EC"/>
</dbReference>
<evidence type="ECO:0000259" key="22">
    <source>
        <dbReference type="SMART" id="SM00483"/>
    </source>
</evidence>
<keyword evidence="13" id="KW-0238">DNA-binding</keyword>
<dbReference type="InterPro" id="IPR019843">
    <property type="entry name" value="DNA_pol-X_BS"/>
</dbReference>
<dbReference type="EMBL" id="CAUYUE010000004">
    <property type="protein sequence ID" value="CAK0766256.1"/>
    <property type="molecule type" value="Genomic_DNA"/>
</dbReference>
<dbReference type="GO" id="GO:0046872">
    <property type="term" value="F:metal ion binding"/>
    <property type="evidence" value="ECO:0007669"/>
    <property type="project" value="UniProtKB-UniRule"/>
</dbReference>
<keyword evidence="20" id="KW-0539">Nucleus</keyword>
<feature type="domain" description="DNA-directed DNA polymerase X" evidence="22">
    <location>
        <begin position="1"/>
        <end position="327"/>
    </location>
</feature>
<dbReference type="PRINTS" id="PR00870">
    <property type="entry name" value="DNAPOLXBETA"/>
</dbReference>
<dbReference type="InterPro" id="IPR010996">
    <property type="entry name" value="HHH_MUS81"/>
</dbReference>
<evidence type="ECO:0000256" key="19">
    <source>
        <dbReference type="ARBA" id="ARBA00049244"/>
    </source>
</evidence>
<dbReference type="Pfam" id="PF14791">
    <property type="entry name" value="DNA_pol_B_thumb"/>
    <property type="match status" value="1"/>
</dbReference>
<dbReference type="InterPro" id="IPR022312">
    <property type="entry name" value="DNA_pol_X"/>
</dbReference>
<evidence type="ECO:0000256" key="6">
    <source>
        <dbReference type="ARBA" id="ARBA00022679"/>
    </source>
</evidence>
<comment type="function">
    <text evidence="20">DNA polymerase that functions in several pathways of DNA repair. Involved in base excision repair (BER) responsible for repair of lesions that give rise to abasic (AP) sites in DNA. Also contributes to DNA double-strand break repair by non-homologous end joining and homologous recombination. Has both template-dependent and template-independent (terminal transferase) DNA polymerase activities. Has also a 5'-deoxyribose-5-phosphate lyase (dRP lyase) activity.</text>
</comment>
<keyword evidence="11 20" id="KW-0239">DNA-directed DNA polymerase</keyword>
<evidence type="ECO:0000256" key="15">
    <source>
        <dbReference type="ARBA" id="ARBA00023239"/>
    </source>
</evidence>
<dbReference type="GO" id="GO:0006260">
    <property type="term" value="P:DNA replication"/>
    <property type="evidence" value="ECO:0007669"/>
    <property type="project" value="UniProtKB-KW"/>
</dbReference>
<evidence type="ECO:0000256" key="7">
    <source>
        <dbReference type="ARBA" id="ARBA00022695"/>
    </source>
</evidence>
<evidence type="ECO:0000256" key="20">
    <source>
        <dbReference type="RuleBase" id="RU366014"/>
    </source>
</evidence>
<comment type="cofactor">
    <cofactor evidence="1">
        <name>Mg(2+)</name>
        <dbReference type="ChEBI" id="CHEBI:18420"/>
    </cofactor>
</comment>
<dbReference type="GO" id="GO:0003887">
    <property type="term" value="F:DNA-directed DNA polymerase activity"/>
    <property type="evidence" value="ECO:0007669"/>
    <property type="project" value="UniProtKB-UniRule"/>
</dbReference>
<dbReference type="GO" id="GO:0005634">
    <property type="term" value="C:nucleus"/>
    <property type="evidence" value="ECO:0007669"/>
    <property type="project" value="UniProtKB-SubCell"/>
</dbReference>
<dbReference type="InterPro" id="IPR027421">
    <property type="entry name" value="DNA_pol_lamdba_lyase_dom_sf"/>
</dbReference>
<feature type="domain" description="Helix-hairpin-helix DNA-binding motif class 1" evidence="21">
    <location>
        <begin position="102"/>
        <end position="121"/>
    </location>
</feature>
<dbReference type="InterPro" id="IPR028207">
    <property type="entry name" value="DNA_pol_B_palm_palm"/>
</dbReference>
<comment type="subcellular location">
    <subcellularLocation>
        <location evidence="2">Cytoplasm</location>
    </subcellularLocation>
    <subcellularLocation>
        <location evidence="20">Nucleus</location>
    </subcellularLocation>
</comment>
<keyword evidence="15" id="KW-0456">Lyase</keyword>
<dbReference type="CDD" id="cd00141">
    <property type="entry name" value="NT_POLXc"/>
    <property type="match status" value="1"/>
</dbReference>
<keyword evidence="7 20" id="KW-0548">Nucleotidyltransferase</keyword>
<evidence type="ECO:0000313" key="24">
    <source>
        <dbReference type="Proteomes" id="UP001314263"/>
    </source>
</evidence>
<dbReference type="Gene3D" id="1.10.150.110">
    <property type="entry name" value="DNA polymerase beta, N-terminal domain-like"/>
    <property type="match status" value="1"/>
</dbReference>
<evidence type="ECO:0000313" key="23">
    <source>
        <dbReference type="EMBL" id="CAK0766256.1"/>
    </source>
</evidence>
<comment type="caution">
    <text evidence="23">The sequence shown here is derived from an EMBL/GenBank/DDBJ whole genome shotgun (WGS) entry which is preliminary data.</text>
</comment>
<sequence length="327" mass="36520">MSNRDIADILRDVVSKKQVELREMTDSTPEARQKLRFGIRAIDSAADQIDALDWRLTDPAQATSIPGVGKKIAARIAEYLRTGKLQELDGWRAERGDRAVPRELLTVYGIGPERAVALGQEGIVTVDILRRAVKRKLVSVPPSTEKALQFHHDLQQKIPRTEMDAFDAILQRLTESVAPGATAMVLGSYRRGARASSDIDLLITRPRNVEGLLQDLVHALSSRGLVRACLSSGKTKYHGIVALSRMNLARRIDIRAVSYDSRGAAQMYFTGSKRWNIRLRALALRRGMSLNEYTLVRKSDGRRISCPDEATIFRALDIPYVPPIERV</sequence>
<evidence type="ECO:0000256" key="18">
    <source>
        <dbReference type="ARBA" id="ARBA00045548"/>
    </source>
</evidence>
<accession>A0AAV1I1D4</accession>
<evidence type="ECO:0000256" key="4">
    <source>
        <dbReference type="ARBA" id="ARBA00022481"/>
    </source>
</evidence>
<evidence type="ECO:0000256" key="8">
    <source>
        <dbReference type="ARBA" id="ARBA00022705"/>
    </source>
</evidence>
<dbReference type="GO" id="GO:0006303">
    <property type="term" value="P:double-strand break repair via nonhomologous end joining"/>
    <property type="evidence" value="ECO:0007669"/>
    <property type="project" value="TreeGrafter"/>
</dbReference>
<evidence type="ECO:0000256" key="2">
    <source>
        <dbReference type="ARBA" id="ARBA00004496"/>
    </source>
</evidence>
<evidence type="ECO:0000256" key="10">
    <source>
        <dbReference type="ARBA" id="ARBA00022843"/>
    </source>
</evidence>
<dbReference type="Gene3D" id="3.30.210.10">
    <property type="entry name" value="DNA polymerase, thumb domain"/>
    <property type="match status" value="1"/>
</dbReference>
<comment type="catalytic activity">
    <reaction evidence="16">
        <text>2'-deoxyribonucleotide-(2'-deoxyribose 5'-phosphate)-2'-deoxyribonucleotide-DNA = a 3'-end 2'-deoxyribonucleotide-(2,3-dehydro-2,3-deoxyribose 5'-phosphate)-DNA + a 5'-end 5'-phospho-2'-deoxyribonucleoside-DNA + H(+)</text>
        <dbReference type="Rhea" id="RHEA:66592"/>
        <dbReference type="Rhea" id="RHEA-COMP:13180"/>
        <dbReference type="Rhea" id="RHEA-COMP:16897"/>
        <dbReference type="Rhea" id="RHEA-COMP:17067"/>
        <dbReference type="ChEBI" id="CHEBI:15378"/>
        <dbReference type="ChEBI" id="CHEBI:136412"/>
        <dbReference type="ChEBI" id="CHEBI:157695"/>
        <dbReference type="ChEBI" id="CHEBI:167181"/>
        <dbReference type="EC" id="4.2.99.18"/>
    </reaction>
</comment>
<gene>
    <name evidence="23" type="ORF">CVIRNUC_003340</name>
</gene>
<evidence type="ECO:0000256" key="11">
    <source>
        <dbReference type="ARBA" id="ARBA00022932"/>
    </source>
</evidence>
<dbReference type="Pfam" id="PF14792">
    <property type="entry name" value="DNA_pol_B_palm"/>
    <property type="match status" value="1"/>
</dbReference>
<dbReference type="InterPro" id="IPR002054">
    <property type="entry name" value="DNA-dir_DNA_pol_X"/>
</dbReference>
<dbReference type="InterPro" id="IPR003583">
    <property type="entry name" value="Hlx-hairpin-Hlx_DNA-bd_motif"/>
</dbReference>
<dbReference type="PANTHER" id="PTHR11276:SF28">
    <property type="entry name" value="DNA POLYMERASE LAMBDA"/>
    <property type="match status" value="1"/>
</dbReference>
<dbReference type="Pfam" id="PF14716">
    <property type="entry name" value="HHH_8"/>
    <property type="match status" value="1"/>
</dbReference>
<evidence type="ECO:0000256" key="17">
    <source>
        <dbReference type="ARBA" id="ARBA00044678"/>
    </source>
</evidence>
<dbReference type="InterPro" id="IPR029398">
    <property type="entry name" value="PolB_thumb"/>
</dbReference>
<keyword evidence="5" id="KW-0237">DNA synthesis</keyword>
<dbReference type="GO" id="GO:0003677">
    <property type="term" value="F:DNA binding"/>
    <property type="evidence" value="ECO:0007669"/>
    <property type="project" value="UniProtKB-UniRule"/>
</dbReference>
<evidence type="ECO:0000256" key="14">
    <source>
        <dbReference type="ARBA" id="ARBA00023204"/>
    </source>
</evidence>
<evidence type="ECO:0000259" key="21">
    <source>
        <dbReference type="SMART" id="SM00278"/>
    </source>
</evidence>
<comment type="catalytic activity">
    <reaction evidence="19 20">
        <text>DNA(n) + a 2'-deoxyribonucleoside 5'-triphosphate = DNA(n+1) + diphosphate</text>
        <dbReference type="Rhea" id="RHEA:22508"/>
        <dbReference type="Rhea" id="RHEA-COMP:17339"/>
        <dbReference type="Rhea" id="RHEA-COMP:17340"/>
        <dbReference type="ChEBI" id="CHEBI:33019"/>
        <dbReference type="ChEBI" id="CHEBI:61560"/>
        <dbReference type="ChEBI" id="CHEBI:173112"/>
        <dbReference type="EC" id="2.7.7.7"/>
    </reaction>
</comment>
<evidence type="ECO:0000256" key="5">
    <source>
        <dbReference type="ARBA" id="ARBA00022634"/>
    </source>
</evidence>
<dbReference type="PROSITE" id="PS00522">
    <property type="entry name" value="DNA_POLYMERASE_X"/>
    <property type="match status" value="1"/>
</dbReference>
<evidence type="ECO:0000256" key="1">
    <source>
        <dbReference type="ARBA" id="ARBA00001946"/>
    </source>
</evidence>
<comment type="similarity">
    <text evidence="3 20">Belongs to the DNA polymerase type-X family.</text>
</comment>
<name>A0AAV1I1D4_9CHLO</name>
<keyword evidence="8" id="KW-0235">DNA replication</keyword>
<proteinExistence type="inferred from homology"/>
<dbReference type="Gene3D" id="3.30.460.10">
    <property type="entry name" value="Beta Polymerase, domain 2"/>
    <property type="match status" value="1"/>
</dbReference>